<dbReference type="GO" id="GO:0006605">
    <property type="term" value="P:protein targeting"/>
    <property type="evidence" value="ECO:0007669"/>
    <property type="project" value="InterPro"/>
</dbReference>
<dbReference type="InterPro" id="IPR027417">
    <property type="entry name" value="P-loop_NTPase"/>
</dbReference>
<dbReference type="Pfam" id="PF07517">
    <property type="entry name" value="SecA_DEAD"/>
    <property type="match status" value="1"/>
</dbReference>
<dbReference type="GO" id="GO:0031522">
    <property type="term" value="C:cell envelope Sec protein transport complex"/>
    <property type="evidence" value="ECO:0007669"/>
    <property type="project" value="TreeGrafter"/>
</dbReference>
<evidence type="ECO:0000256" key="3">
    <source>
        <dbReference type="ARBA" id="ARBA00023010"/>
    </source>
</evidence>
<name>A0A377ZLC8_KLEPN</name>
<dbReference type="InterPro" id="IPR011115">
    <property type="entry name" value="SecA_DEAD"/>
</dbReference>
<evidence type="ECO:0000256" key="2">
    <source>
        <dbReference type="ARBA" id="ARBA00022927"/>
    </source>
</evidence>
<dbReference type="GO" id="GO:0005829">
    <property type="term" value="C:cytosol"/>
    <property type="evidence" value="ECO:0007669"/>
    <property type="project" value="TreeGrafter"/>
</dbReference>
<keyword evidence="2" id="KW-0813">Transport</keyword>
<dbReference type="Gene3D" id="3.40.50.300">
    <property type="entry name" value="P-loop containing nucleotide triphosphate hydrolases"/>
    <property type="match status" value="1"/>
</dbReference>
<dbReference type="InterPro" id="IPR014018">
    <property type="entry name" value="SecA_motor_DEAD"/>
</dbReference>
<dbReference type="PROSITE" id="PS51196">
    <property type="entry name" value="SECA_MOTOR_DEAD"/>
    <property type="match status" value="1"/>
</dbReference>
<sequence length="47" mass="5133">MKVKTLTATLPAYLNALTGKGVHVVTVNDYLAQRDAENNARCLNSWA</sequence>
<keyword evidence="5" id="KW-0378">Hydrolase</keyword>
<evidence type="ECO:0000313" key="5">
    <source>
        <dbReference type="EMBL" id="STU74674.1"/>
    </source>
</evidence>
<reference evidence="5 6" key="1">
    <citation type="submission" date="2018-06" db="EMBL/GenBank/DDBJ databases">
        <authorList>
            <consortium name="Pathogen Informatics"/>
            <person name="Doyle S."/>
        </authorList>
    </citation>
    <scope>NUCLEOTIDE SEQUENCE [LARGE SCALE GENOMIC DNA]</scope>
    <source>
        <strain evidence="5 6">NCTC204</strain>
    </source>
</reference>
<dbReference type="PANTHER" id="PTHR30612:SF0">
    <property type="entry name" value="CHLOROPLAST PROTEIN-TRANSPORTING ATPASE"/>
    <property type="match status" value="1"/>
</dbReference>
<dbReference type="AlphaFoldDB" id="A0A377ZLC8"/>
<dbReference type="InterPro" id="IPR000185">
    <property type="entry name" value="SecA"/>
</dbReference>
<keyword evidence="5" id="KW-0347">Helicase</keyword>
<keyword evidence="3" id="KW-0811">Translocation</keyword>
<evidence type="ECO:0000259" key="4">
    <source>
        <dbReference type="PROSITE" id="PS51196"/>
    </source>
</evidence>
<dbReference type="GO" id="GO:0005524">
    <property type="term" value="F:ATP binding"/>
    <property type="evidence" value="ECO:0007669"/>
    <property type="project" value="InterPro"/>
</dbReference>
<dbReference type="PANTHER" id="PTHR30612">
    <property type="entry name" value="SECA INNER MEMBRANE COMPONENT OF SEC PROTEIN SECRETION SYSTEM"/>
    <property type="match status" value="1"/>
</dbReference>
<keyword evidence="5" id="KW-0067">ATP-binding</keyword>
<accession>A0A377ZLC8</accession>
<keyword evidence="1" id="KW-1003">Cell membrane</keyword>
<dbReference type="GO" id="GO:0043952">
    <property type="term" value="P:protein transport by the Sec complex"/>
    <property type="evidence" value="ECO:0007669"/>
    <property type="project" value="TreeGrafter"/>
</dbReference>
<evidence type="ECO:0000256" key="1">
    <source>
        <dbReference type="ARBA" id="ARBA00022475"/>
    </source>
</evidence>
<dbReference type="GO" id="GO:0004386">
    <property type="term" value="F:helicase activity"/>
    <property type="evidence" value="ECO:0007669"/>
    <property type="project" value="UniProtKB-KW"/>
</dbReference>
<proteinExistence type="predicted"/>
<keyword evidence="5" id="KW-0547">Nucleotide-binding</keyword>
<dbReference type="SUPFAM" id="SSF52540">
    <property type="entry name" value="P-loop containing nucleoside triphosphate hydrolases"/>
    <property type="match status" value="1"/>
</dbReference>
<feature type="domain" description="SecA family profile" evidence="4">
    <location>
        <begin position="1"/>
        <end position="47"/>
    </location>
</feature>
<evidence type="ECO:0000313" key="6">
    <source>
        <dbReference type="Proteomes" id="UP000255192"/>
    </source>
</evidence>
<keyword evidence="2" id="KW-0653">Protein transport</keyword>
<dbReference type="GO" id="GO:0006886">
    <property type="term" value="P:intracellular protein transport"/>
    <property type="evidence" value="ECO:0007669"/>
    <property type="project" value="InterPro"/>
</dbReference>
<dbReference type="GO" id="GO:0005886">
    <property type="term" value="C:plasma membrane"/>
    <property type="evidence" value="ECO:0007669"/>
    <property type="project" value="TreeGrafter"/>
</dbReference>
<dbReference type="GO" id="GO:0017038">
    <property type="term" value="P:protein import"/>
    <property type="evidence" value="ECO:0007669"/>
    <property type="project" value="InterPro"/>
</dbReference>
<protein>
    <submittedName>
        <fullName evidence="5">Protein export cytoplasm protein SecA ATPase RNA helicase</fullName>
    </submittedName>
</protein>
<dbReference type="EMBL" id="UGMD01000002">
    <property type="protein sequence ID" value="STU74674.1"/>
    <property type="molecule type" value="Genomic_DNA"/>
</dbReference>
<keyword evidence="1" id="KW-0472">Membrane</keyword>
<dbReference type="Proteomes" id="UP000255192">
    <property type="component" value="Unassembled WGS sequence"/>
</dbReference>
<organism evidence="5 6">
    <name type="scientific">Klebsiella pneumoniae</name>
    <dbReference type="NCBI Taxonomy" id="573"/>
    <lineage>
        <taxon>Bacteria</taxon>
        <taxon>Pseudomonadati</taxon>
        <taxon>Pseudomonadota</taxon>
        <taxon>Gammaproteobacteria</taxon>
        <taxon>Enterobacterales</taxon>
        <taxon>Enterobacteriaceae</taxon>
        <taxon>Klebsiella/Raoultella group</taxon>
        <taxon>Klebsiella</taxon>
        <taxon>Klebsiella pneumoniae complex</taxon>
    </lineage>
</organism>
<gene>
    <name evidence="5" type="primary">secA_7</name>
    <name evidence="5" type="ORF">NCTC204_00759</name>
</gene>